<dbReference type="RefSeq" id="WP_188602791.1">
    <property type="nucleotide sequence ID" value="NZ_AP026830.1"/>
</dbReference>
<evidence type="ECO:0000256" key="6">
    <source>
        <dbReference type="ARBA" id="ARBA00023136"/>
    </source>
</evidence>
<dbReference type="Pfam" id="PF00528">
    <property type="entry name" value="BPD_transp_1"/>
    <property type="match status" value="1"/>
</dbReference>
<dbReference type="Gene3D" id="1.10.3720.10">
    <property type="entry name" value="MetI-like"/>
    <property type="match status" value="1"/>
</dbReference>
<feature type="transmembrane region" description="Helical" evidence="7">
    <location>
        <begin position="12"/>
        <end position="32"/>
    </location>
</feature>
<dbReference type="PANTHER" id="PTHR43163">
    <property type="entry name" value="DIPEPTIDE TRANSPORT SYSTEM PERMEASE PROTEIN DPPB-RELATED"/>
    <property type="match status" value="1"/>
</dbReference>
<accession>A0ABM8BKL9</accession>
<proteinExistence type="inferred from homology"/>
<keyword evidence="5 7" id="KW-1133">Transmembrane helix</keyword>
<evidence type="ECO:0000256" key="1">
    <source>
        <dbReference type="ARBA" id="ARBA00004651"/>
    </source>
</evidence>
<comment type="similarity">
    <text evidence="7">Belongs to the binding-protein-dependent transport system permease family.</text>
</comment>
<evidence type="ECO:0000256" key="7">
    <source>
        <dbReference type="RuleBase" id="RU363032"/>
    </source>
</evidence>
<evidence type="ECO:0000313" key="10">
    <source>
        <dbReference type="Proteomes" id="UP001060771"/>
    </source>
</evidence>
<keyword evidence="3" id="KW-1003">Cell membrane</keyword>
<dbReference type="SUPFAM" id="SSF161098">
    <property type="entry name" value="MetI-like"/>
    <property type="match status" value="1"/>
</dbReference>
<gene>
    <name evidence="9" type="ORF">Vsou_05990</name>
</gene>
<dbReference type="InterPro" id="IPR045621">
    <property type="entry name" value="BPD_transp_1_N"/>
</dbReference>
<feature type="transmembrane region" description="Helical" evidence="7">
    <location>
        <begin position="304"/>
        <end position="330"/>
    </location>
</feature>
<name>A0ABM8BKL9_9CREN</name>
<feature type="transmembrane region" description="Helical" evidence="7">
    <location>
        <begin position="136"/>
        <end position="161"/>
    </location>
</feature>
<feature type="domain" description="ABC transmembrane type-1" evidence="8">
    <location>
        <begin position="97"/>
        <end position="323"/>
    </location>
</feature>
<dbReference type="GeneID" id="76206154"/>
<comment type="subcellular location">
    <subcellularLocation>
        <location evidence="1 7">Cell membrane</location>
        <topology evidence="1 7">Multi-pass membrane protein</topology>
    </subcellularLocation>
</comment>
<organism evidence="9 10">
    <name type="scientific">Vulcanisaeta souniana JCM 11219</name>
    <dbReference type="NCBI Taxonomy" id="1293586"/>
    <lineage>
        <taxon>Archaea</taxon>
        <taxon>Thermoproteota</taxon>
        <taxon>Thermoprotei</taxon>
        <taxon>Thermoproteales</taxon>
        <taxon>Thermoproteaceae</taxon>
        <taxon>Vulcanisaeta</taxon>
    </lineage>
</organism>
<evidence type="ECO:0000256" key="3">
    <source>
        <dbReference type="ARBA" id="ARBA00022475"/>
    </source>
</evidence>
<dbReference type="CDD" id="cd06261">
    <property type="entry name" value="TM_PBP2"/>
    <property type="match status" value="1"/>
</dbReference>
<feature type="transmembrane region" description="Helical" evidence="7">
    <location>
        <begin position="204"/>
        <end position="223"/>
    </location>
</feature>
<dbReference type="Proteomes" id="UP001060771">
    <property type="component" value="Chromosome"/>
</dbReference>
<dbReference type="EMBL" id="AP026830">
    <property type="protein sequence ID" value="BDR91506.1"/>
    <property type="molecule type" value="Genomic_DNA"/>
</dbReference>
<evidence type="ECO:0000313" key="9">
    <source>
        <dbReference type="EMBL" id="BDR91506.1"/>
    </source>
</evidence>
<feature type="transmembrane region" description="Helical" evidence="7">
    <location>
        <begin position="103"/>
        <end position="124"/>
    </location>
</feature>
<keyword evidence="10" id="KW-1185">Reference proteome</keyword>
<keyword evidence="4 7" id="KW-0812">Transmembrane</keyword>
<keyword evidence="2 7" id="KW-0813">Transport</keyword>
<evidence type="ECO:0000256" key="4">
    <source>
        <dbReference type="ARBA" id="ARBA00022692"/>
    </source>
</evidence>
<feature type="transmembrane region" description="Helical" evidence="7">
    <location>
        <begin position="259"/>
        <end position="284"/>
    </location>
</feature>
<protein>
    <submittedName>
        <fullName evidence="9">Peptide ABC transporter permease</fullName>
    </submittedName>
</protein>
<evidence type="ECO:0000256" key="5">
    <source>
        <dbReference type="ARBA" id="ARBA00022989"/>
    </source>
</evidence>
<evidence type="ECO:0000256" key="2">
    <source>
        <dbReference type="ARBA" id="ARBA00022448"/>
    </source>
</evidence>
<reference evidence="10" key="1">
    <citation type="submission" date="2022-09" db="EMBL/GenBank/DDBJ databases">
        <title>Complete genome sequence of Vulcanisaeta souniana.</title>
        <authorList>
            <person name="Kato S."/>
            <person name="Itoh T."/>
            <person name="Ohkuma M."/>
        </authorList>
    </citation>
    <scope>NUCLEOTIDE SEQUENCE [LARGE SCALE GENOMIC DNA]</scope>
    <source>
        <strain evidence="10">JCM 11219</strain>
    </source>
</reference>
<sequence>MGLASFLIRRSINMVITVFGVIFIMFIITHVITPNPAVAWAGPHPIPSIVEAITKEYHLNDPVYVQFYYFIMAVLEGNWGEDPMYHQPIIQLIDVYFPRTLELTIFAMIVIIVVGILTGAIAAVHRNTPTDYTIRAFYLVTWSMPPFLVAMLLQLAIAYGLKLLPATGLANPLLTPPKPITGMPTVDALIEGDWVYFWSSLRHLILPATALALVAFGIISRLIRNGMIDIASKPFIRTAIMKGLKERDVVFRHMLRNALIPAITILALTFASLLAGAVVIEDVFSWTGMGWLLTQALYQQDYPLVMAGTFIVAIGVVILNLIADILYAIVDPRIKLE</sequence>
<dbReference type="Pfam" id="PF19300">
    <property type="entry name" value="BPD_transp_1_N"/>
    <property type="match status" value="1"/>
</dbReference>
<dbReference type="PROSITE" id="PS50928">
    <property type="entry name" value="ABC_TM1"/>
    <property type="match status" value="1"/>
</dbReference>
<evidence type="ECO:0000259" key="8">
    <source>
        <dbReference type="PROSITE" id="PS50928"/>
    </source>
</evidence>
<keyword evidence="6 7" id="KW-0472">Membrane</keyword>
<dbReference type="InterPro" id="IPR000515">
    <property type="entry name" value="MetI-like"/>
</dbReference>
<dbReference type="PANTHER" id="PTHR43163:SF6">
    <property type="entry name" value="DIPEPTIDE TRANSPORT SYSTEM PERMEASE PROTEIN DPPB-RELATED"/>
    <property type="match status" value="1"/>
</dbReference>
<dbReference type="InterPro" id="IPR035906">
    <property type="entry name" value="MetI-like_sf"/>
</dbReference>